<proteinExistence type="predicted"/>
<sequence>MNRPIQSQSPTEYLYKIWDAYSEGDVKSLINLLSNVGNFINSFNENVISETDFFFKKKIQNDEDKVELLNKIRRIISEHRTKKELWIIIFIFASQLYFSEERKKLSPLEQIRLFFVDFEPEKNCDDPNTKHTFFYFFKGPFVKLVQNVFTDQNCIVNLIGVVLIMYSYIACFNPTCIDYKVPLYVPNEDEPYSLFELKTYCDFYEDEYQITKNNILGE</sequence>
<dbReference type="Proteomes" id="UP001470230">
    <property type="component" value="Unassembled WGS sequence"/>
</dbReference>
<reference evidence="2 3" key="1">
    <citation type="submission" date="2024-04" db="EMBL/GenBank/DDBJ databases">
        <title>Tritrichomonas musculus Genome.</title>
        <authorList>
            <person name="Alves-Ferreira E."/>
            <person name="Grigg M."/>
            <person name="Lorenzi H."/>
            <person name="Galac M."/>
        </authorList>
    </citation>
    <scope>NUCLEOTIDE SEQUENCE [LARGE SCALE GENOMIC DNA]</scope>
    <source>
        <strain evidence="2 3">EAF2021</strain>
    </source>
</reference>
<accession>A0ABR2H905</accession>
<evidence type="ECO:0000313" key="2">
    <source>
        <dbReference type="EMBL" id="KAK8842247.1"/>
    </source>
</evidence>
<evidence type="ECO:0000313" key="1">
    <source>
        <dbReference type="EMBL" id="KAK8835277.1"/>
    </source>
</evidence>
<protein>
    <submittedName>
        <fullName evidence="2">Uncharacterized protein</fullName>
    </submittedName>
</protein>
<dbReference type="EMBL" id="JAPFFF010000197">
    <property type="protein sequence ID" value="KAK8835277.1"/>
    <property type="molecule type" value="Genomic_DNA"/>
</dbReference>
<name>A0ABR2H905_9EUKA</name>
<organism evidence="2 3">
    <name type="scientific">Tritrichomonas musculus</name>
    <dbReference type="NCBI Taxonomy" id="1915356"/>
    <lineage>
        <taxon>Eukaryota</taxon>
        <taxon>Metamonada</taxon>
        <taxon>Parabasalia</taxon>
        <taxon>Tritrichomonadida</taxon>
        <taxon>Tritrichomonadidae</taxon>
        <taxon>Tritrichomonas</taxon>
    </lineage>
</organism>
<comment type="caution">
    <text evidence="2">The sequence shown here is derived from an EMBL/GenBank/DDBJ whole genome shotgun (WGS) entry which is preliminary data.</text>
</comment>
<evidence type="ECO:0000313" key="3">
    <source>
        <dbReference type="Proteomes" id="UP001470230"/>
    </source>
</evidence>
<dbReference type="EMBL" id="JAPFFF010000039">
    <property type="protein sequence ID" value="KAK8842247.1"/>
    <property type="molecule type" value="Genomic_DNA"/>
</dbReference>
<keyword evidence="3" id="KW-1185">Reference proteome</keyword>
<gene>
    <name evidence="1" type="ORF">M9Y10_016230</name>
    <name evidence="2" type="ORF">M9Y10_026480</name>
</gene>